<dbReference type="Proteomes" id="UP000630864">
    <property type="component" value="Unassembled WGS sequence"/>
</dbReference>
<reference evidence="1" key="1">
    <citation type="submission" date="2020-09" db="EMBL/GenBank/DDBJ databases">
        <title>Pseudomonas syringae pv. eriobotryae genome sequence causing loquat canker disease.</title>
        <authorList>
            <person name="Fukuda S."/>
            <person name="Tashiro H."/>
            <person name="Nagano Y."/>
        </authorList>
    </citation>
    <scope>NUCLEOTIDE SEQUENCE</scope>
    <source>
        <strain evidence="1">AM001</strain>
    </source>
</reference>
<protein>
    <submittedName>
        <fullName evidence="1">Uncharacterized protein</fullName>
    </submittedName>
</protein>
<dbReference type="AlphaFoldDB" id="A0A9P3AJN2"/>
<dbReference type="EMBL" id="BMZW01000074">
    <property type="protein sequence ID" value="GFZ63209.1"/>
    <property type="molecule type" value="Genomic_DNA"/>
</dbReference>
<gene>
    <name evidence="1" type="ORF">PSE10A_57200</name>
</gene>
<accession>A0A9P3AJN2</accession>
<evidence type="ECO:0000313" key="1">
    <source>
        <dbReference type="EMBL" id="GFZ63209.1"/>
    </source>
</evidence>
<dbReference type="RefSeq" id="WP_189659382.1">
    <property type="nucleotide sequence ID" value="NZ_BMZW01000074.1"/>
</dbReference>
<name>A0A9P3AJN2_PSEA0</name>
<dbReference type="Pfam" id="PF20043">
    <property type="entry name" value="DUF6445"/>
    <property type="match status" value="1"/>
</dbReference>
<sequence>MREIAAHIVDGFYEDPERIRDIALSLSFTPKHGAMYPGGEAFSSSIDWMPYRSEIISLIGRHSEVPRNGKNFEQGKFRLALKQDESTRPDGVHQDVQKYSGIVYLSKNENCSGGVGLYRCVHTQETSITRKWLDYITEKYHVTHTHPDFKSVLQRHMKDWSNWEQFGELPMRYNRLIILMAHCFHASKGIFGYTPETGRLTQHFEIY</sequence>
<proteinExistence type="predicted"/>
<dbReference type="InterPro" id="IPR045617">
    <property type="entry name" value="DUF6445"/>
</dbReference>
<comment type="caution">
    <text evidence="1">The sequence shown here is derived from an EMBL/GenBank/DDBJ whole genome shotgun (WGS) entry which is preliminary data.</text>
</comment>
<evidence type="ECO:0000313" key="2">
    <source>
        <dbReference type="Proteomes" id="UP000630864"/>
    </source>
</evidence>
<organism evidence="1 2">
    <name type="scientific">Pseudomonas amygdali pv. eriobotryae</name>
    <dbReference type="NCBI Taxonomy" id="129137"/>
    <lineage>
        <taxon>Bacteria</taxon>
        <taxon>Pseudomonadati</taxon>
        <taxon>Pseudomonadota</taxon>
        <taxon>Gammaproteobacteria</taxon>
        <taxon>Pseudomonadales</taxon>
        <taxon>Pseudomonadaceae</taxon>
        <taxon>Pseudomonas</taxon>
        <taxon>Pseudomonas amygdali</taxon>
    </lineage>
</organism>